<sequence length="166" mass="18332">MLFNAVMETKRNLSEEQIADSKRLKRLWELEFKGKISQEEVAYRCGWKTQGAFNQYLNGKIPIGLPALLKISRALDVSPSDISPRLAAELSKHGIADFEFTGQPYAPGSDNPPANVPPEFSALLSKATLRSYKQLMQIAEAAADGRLTDADINLLTQIANRIAAKE</sequence>
<dbReference type="PROSITE" id="PS50943">
    <property type="entry name" value="HTH_CROC1"/>
    <property type="match status" value="1"/>
</dbReference>
<dbReference type="CDD" id="cd00093">
    <property type="entry name" value="HTH_XRE"/>
    <property type="match status" value="1"/>
</dbReference>
<dbReference type="STRING" id="1658765.Msub_11478"/>
<keyword evidence="3" id="KW-1185">Reference proteome</keyword>
<proteinExistence type="predicted"/>
<dbReference type="EMBL" id="LFBU01000001">
    <property type="protein sequence ID" value="KMQ75277.1"/>
    <property type="molecule type" value="Genomic_DNA"/>
</dbReference>
<organism evidence="2 3">
    <name type="scientific">Marinobacter subterrani</name>
    <dbReference type="NCBI Taxonomy" id="1658765"/>
    <lineage>
        <taxon>Bacteria</taxon>
        <taxon>Pseudomonadati</taxon>
        <taxon>Pseudomonadota</taxon>
        <taxon>Gammaproteobacteria</taxon>
        <taxon>Pseudomonadales</taxon>
        <taxon>Marinobacteraceae</taxon>
        <taxon>Marinobacter</taxon>
    </lineage>
</organism>
<evidence type="ECO:0000313" key="3">
    <source>
        <dbReference type="Proteomes" id="UP000036102"/>
    </source>
</evidence>
<dbReference type="Gene3D" id="1.10.260.40">
    <property type="entry name" value="lambda repressor-like DNA-binding domains"/>
    <property type="match status" value="1"/>
</dbReference>
<feature type="domain" description="HTH cro/C1-type" evidence="1">
    <location>
        <begin position="35"/>
        <end position="82"/>
    </location>
</feature>
<dbReference type="OrthoDB" id="9791537at2"/>
<accession>A0A0J7JAT0</accession>
<name>A0A0J7JAT0_9GAMM</name>
<evidence type="ECO:0000313" key="2">
    <source>
        <dbReference type="EMBL" id="KMQ75277.1"/>
    </source>
</evidence>
<protein>
    <submittedName>
        <fullName evidence="2">Helix-turn-helix protein</fullName>
    </submittedName>
</protein>
<dbReference type="GO" id="GO:0003677">
    <property type="term" value="F:DNA binding"/>
    <property type="evidence" value="ECO:0007669"/>
    <property type="project" value="InterPro"/>
</dbReference>
<dbReference type="Proteomes" id="UP000036102">
    <property type="component" value="Unassembled WGS sequence"/>
</dbReference>
<dbReference type="PATRIC" id="fig|1658765.3.peg.1472"/>
<dbReference type="AlphaFoldDB" id="A0A0J7JAT0"/>
<dbReference type="Pfam" id="PF01381">
    <property type="entry name" value="HTH_3"/>
    <property type="match status" value="1"/>
</dbReference>
<comment type="caution">
    <text evidence="2">The sequence shown here is derived from an EMBL/GenBank/DDBJ whole genome shotgun (WGS) entry which is preliminary data.</text>
</comment>
<dbReference type="SUPFAM" id="SSF47413">
    <property type="entry name" value="lambda repressor-like DNA-binding domains"/>
    <property type="match status" value="1"/>
</dbReference>
<dbReference type="InterPro" id="IPR001387">
    <property type="entry name" value="Cro/C1-type_HTH"/>
</dbReference>
<gene>
    <name evidence="2" type="ORF">Msub_11478</name>
</gene>
<reference evidence="2 3" key="1">
    <citation type="submission" date="2015-06" db="EMBL/GenBank/DDBJ databases">
        <title>Marinobacter subterrani, a genetically tractable neutrophilic iron-oxidizing strain isolated from the Soudan Iron Mine.</title>
        <authorList>
            <person name="Bonis B.M."/>
            <person name="Gralnick J.A."/>
        </authorList>
    </citation>
    <scope>NUCLEOTIDE SEQUENCE [LARGE SCALE GENOMIC DNA]</scope>
    <source>
        <strain evidence="2 3">JG233</strain>
    </source>
</reference>
<dbReference type="InterPro" id="IPR010982">
    <property type="entry name" value="Lambda_DNA-bd_dom_sf"/>
</dbReference>
<evidence type="ECO:0000259" key="1">
    <source>
        <dbReference type="PROSITE" id="PS50943"/>
    </source>
</evidence>
<dbReference type="SMART" id="SM00530">
    <property type="entry name" value="HTH_XRE"/>
    <property type="match status" value="1"/>
</dbReference>